<evidence type="ECO:0000259" key="1">
    <source>
        <dbReference type="PROSITE" id="PS50921"/>
    </source>
</evidence>
<proteinExistence type="predicted"/>
<accession>A0A100VW93</accession>
<dbReference type="STRING" id="146020.RMCB_1270"/>
<keyword evidence="3" id="KW-1185">Reference proteome</keyword>
<dbReference type="Gene3D" id="1.10.10.10">
    <property type="entry name" value="Winged helix-like DNA-binding domain superfamily/Winged helix DNA-binding domain"/>
    <property type="match status" value="1"/>
</dbReference>
<dbReference type="InterPro" id="IPR011006">
    <property type="entry name" value="CheY-like_superfamily"/>
</dbReference>
<dbReference type="OrthoDB" id="3683444at2"/>
<protein>
    <submittedName>
        <fullName evidence="2">ANTAR domain protein</fullName>
    </submittedName>
</protein>
<reference evidence="3" key="1">
    <citation type="journal article" date="2016" name="Genome Announc.">
        <title>Draft Genome Sequences of Five Rapidly Growing Mycobacterium Species, M. thermoresistibile, M. fortuitum subsp. acetamidolyticum, M. canariasense, M. brisbanense, and M. novocastrense.</title>
        <authorList>
            <person name="Katahira K."/>
            <person name="Ogura Y."/>
            <person name="Gotoh Y."/>
            <person name="Hayashi T."/>
        </authorList>
    </citation>
    <scope>NUCLEOTIDE SEQUENCE [LARGE SCALE GENOMIC DNA]</scope>
    <source>
        <strain evidence="3">JCM15654</strain>
    </source>
</reference>
<dbReference type="RefSeq" id="WP_131805497.1">
    <property type="nucleotide sequence ID" value="NZ_BCSX01000016.1"/>
</dbReference>
<feature type="domain" description="ANTAR" evidence="1">
    <location>
        <begin position="53"/>
        <end position="114"/>
    </location>
</feature>
<dbReference type="Pfam" id="PF03861">
    <property type="entry name" value="ANTAR"/>
    <property type="match status" value="1"/>
</dbReference>
<dbReference type="Proteomes" id="UP000069620">
    <property type="component" value="Unassembled WGS sequence"/>
</dbReference>
<dbReference type="AlphaFoldDB" id="A0A100VW93"/>
<evidence type="ECO:0000313" key="2">
    <source>
        <dbReference type="EMBL" id="GAS87174.1"/>
    </source>
</evidence>
<dbReference type="SUPFAM" id="SSF52172">
    <property type="entry name" value="CheY-like"/>
    <property type="match status" value="1"/>
</dbReference>
<dbReference type="InterPro" id="IPR005561">
    <property type="entry name" value="ANTAR"/>
</dbReference>
<name>A0A100VW93_9MYCO</name>
<dbReference type="PROSITE" id="PS50921">
    <property type="entry name" value="ANTAR"/>
    <property type="match status" value="1"/>
</dbReference>
<organism evidence="2 3">
    <name type="scientific">Mycolicibacterium brisbanense</name>
    <dbReference type="NCBI Taxonomy" id="146020"/>
    <lineage>
        <taxon>Bacteria</taxon>
        <taxon>Bacillati</taxon>
        <taxon>Actinomycetota</taxon>
        <taxon>Actinomycetes</taxon>
        <taxon>Mycobacteriales</taxon>
        <taxon>Mycobacteriaceae</taxon>
        <taxon>Mycolicibacterium</taxon>
    </lineage>
</organism>
<gene>
    <name evidence="2" type="ORF">RMCB_1270</name>
</gene>
<dbReference type="EMBL" id="BCSX01000016">
    <property type="protein sequence ID" value="GAS87174.1"/>
    <property type="molecule type" value="Genomic_DNA"/>
</dbReference>
<sequence>MRNFNEHTWGLSTSAISMNLFTVEPAELDSDTTAGAQALTDVAGIALLHQRAIGQRELLVTQLQGVLNDRLTIEQAKGVAAEQADISVGRAFALIRDYAHRRHLTLTDVAKRVVRHDLTIADLTSDIGATEP</sequence>
<dbReference type="SMART" id="SM01012">
    <property type="entry name" value="ANTAR"/>
    <property type="match status" value="1"/>
</dbReference>
<evidence type="ECO:0000313" key="3">
    <source>
        <dbReference type="Proteomes" id="UP000069620"/>
    </source>
</evidence>
<dbReference type="GO" id="GO:0003723">
    <property type="term" value="F:RNA binding"/>
    <property type="evidence" value="ECO:0007669"/>
    <property type="project" value="InterPro"/>
</dbReference>
<comment type="caution">
    <text evidence="2">The sequence shown here is derived from an EMBL/GenBank/DDBJ whole genome shotgun (WGS) entry which is preliminary data.</text>
</comment>
<dbReference type="InterPro" id="IPR036388">
    <property type="entry name" value="WH-like_DNA-bd_sf"/>
</dbReference>
<reference evidence="3" key="2">
    <citation type="submission" date="2016-02" db="EMBL/GenBank/DDBJ databases">
        <title>Draft genome sequence of five rapidly growing Mycobacterium species.</title>
        <authorList>
            <person name="Katahira K."/>
            <person name="Gotou Y."/>
            <person name="Iida K."/>
            <person name="Ogura Y."/>
            <person name="Hayashi T."/>
        </authorList>
    </citation>
    <scope>NUCLEOTIDE SEQUENCE [LARGE SCALE GENOMIC DNA]</scope>
    <source>
        <strain evidence="3">JCM15654</strain>
    </source>
</reference>